<dbReference type="AlphaFoldDB" id="A0A7H8TF79"/>
<proteinExistence type="predicted"/>
<evidence type="ECO:0000313" key="1">
    <source>
        <dbReference type="EMBL" id="QKZ22054.1"/>
    </source>
</evidence>
<organism evidence="1 2">
    <name type="scientific">Streptomyces chartreusis</name>
    <dbReference type="NCBI Taxonomy" id="1969"/>
    <lineage>
        <taxon>Bacteria</taxon>
        <taxon>Bacillati</taxon>
        <taxon>Actinomycetota</taxon>
        <taxon>Actinomycetes</taxon>
        <taxon>Kitasatosporales</taxon>
        <taxon>Streptomycetaceae</taxon>
        <taxon>Streptomyces</taxon>
    </lineage>
</organism>
<dbReference type="InterPro" id="IPR054202">
    <property type="entry name" value="DUF6907"/>
</dbReference>
<sequence>MTTNQNPVEMFADAPVPFTVTDAGDKAATNVHPFPAIKPGHRLVPALIGNRKSAQVAYIECPNWCGDDHVTGPAALEDITHTSRSEDVHISSFLRRDDALLMFATIEQDPAAKNPLLRAAHVAVEDGDAPHYFTPDMAEALADDLIGFASQLRHLARTARLHNTSQGDSDPDMNEALRRVREGGVA</sequence>
<dbReference type="Pfam" id="PF21848">
    <property type="entry name" value="DUF6907"/>
    <property type="match status" value="1"/>
</dbReference>
<dbReference type="Proteomes" id="UP000509418">
    <property type="component" value="Chromosome"/>
</dbReference>
<dbReference type="EMBL" id="CP056041">
    <property type="protein sequence ID" value="QKZ22054.1"/>
    <property type="molecule type" value="Genomic_DNA"/>
</dbReference>
<evidence type="ECO:0000313" key="2">
    <source>
        <dbReference type="Proteomes" id="UP000509418"/>
    </source>
</evidence>
<gene>
    <name evidence="1" type="ORF">HUT05_34725</name>
</gene>
<protein>
    <submittedName>
        <fullName evidence="1">Uncharacterized protein</fullName>
    </submittedName>
</protein>
<accession>A0A7H8TF79</accession>
<reference evidence="1 2" key="1">
    <citation type="submission" date="2020-06" db="EMBL/GenBank/DDBJ databases">
        <title>Genome mining for natural products.</title>
        <authorList>
            <person name="Zhang B."/>
            <person name="Shi J."/>
            <person name="Ge H."/>
        </authorList>
    </citation>
    <scope>NUCLEOTIDE SEQUENCE [LARGE SCALE GENOMIC DNA]</scope>
    <source>
        <strain evidence="1 2">NA02069</strain>
    </source>
</reference>
<keyword evidence="2" id="KW-1185">Reference proteome</keyword>
<dbReference type="RefSeq" id="WP_176577423.1">
    <property type="nucleotide sequence ID" value="NZ_CP056041.1"/>
</dbReference>
<name>A0A7H8TF79_STRCX</name>